<reference evidence="5 6" key="1">
    <citation type="submission" date="2015-02" db="EMBL/GenBank/DDBJ databases">
        <title>Single-cell genomics of uncultivated deep-branching MTB reveals a conserved set of magnetosome genes.</title>
        <authorList>
            <person name="Kolinko S."/>
            <person name="Richter M."/>
            <person name="Glockner F.O."/>
            <person name="Brachmann A."/>
            <person name="Schuler D."/>
        </authorList>
    </citation>
    <scope>NUCLEOTIDE SEQUENCE [LARGE SCALE GENOMIC DNA]</scope>
    <source>
        <strain evidence="5">TM-1</strain>
    </source>
</reference>
<keyword evidence="6" id="KW-1185">Reference proteome</keyword>
<proteinExistence type="inferred from homology"/>
<organism evidence="5 6">
    <name type="scientific">Candidatus Magnetobacterium bavaricum</name>
    <dbReference type="NCBI Taxonomy" id="29290"/>
    <lineage>
        <taxon>Bacteria</taxon>
        <taxon>Pseudomonadati</taxon>
        <taxon>Nitrospirota</taxon>
        <taxon>Thermodesulfovibrionia</taxon>
        <taxon>Thermodesulfovibrionales</taxon>
        <taxon>Candidatus Magnetobacteriaceae</taxon>
        <taxon>Candidatus Magnetobacterium</taxon>
    </lineage>
</organism>
<dbReference type="InterPro" id="IPR015421">
    <property type="entry name" value="PyrdxlP-dep_Trfase_major"/>
</dbReference>
<dbReference type="PANTHER" id="PTHR21152">
    <property type="entry name" value="AMINOTRANSFERASE CLASS V"/>
    <property type="match status" value="1"/>
</dbReference>
<dbReference type="InterPro" id="IPR000192">
    <property type="entry name" value="Aminotrans_V_dom"/>
</dbReference>
<dbReference type="InterPro" id="IPR015422">
    <property type="entry name" value="PyrdxlP-dep_Trfase_small"/>
</dbReference>
<comment type="similarity">
    <text evidence="2">Belongs to the class-V pyridoxal-phosphate-dependent aminotransferase family.</text>
</comment>
<name>A0A0F3GRT0_9BACT</name>
<evidence type="ECO:0000313" key="5">
    <source>
        <dbReference type="EMBL" id="KJU84670.1"/>
    </source>
</evidence>
<evidence type="ECO:0000256" key="3">
    <source>
        <dbReference type="ARBA" id="ARBA00022898"/>
    </source>
</evidence>
<dbReference type="SUPFAM" id="SSF53383">
    <property type="entry name" value="PLP-dependent transferases"/>
    <property type="match status" value="1"/>
</dbReference>
<evidence type="ECO:0000313" key="6">
    <source>
        <dbReference type="Proteomes" id="UP000033423"/>
    </source>
</evidence>
<dbReference type="Gene3D" id="3.90.1150.10">
    <property type="entry name" value="Aspartate Aminotransferase, domain 1"/>
    <property type="match status" value="1"/>
</dbReference>
<sequence>MVGGSQKGLMLPPGLSFVSVSEKAWKKAESSKLERFYFNLKAERNKLRENQTNFTSAVTLIIGLNEAIKLLEQEGLANVFARHARLAHATREGVMALGLNLYAKELPSNSVTAIEAPPGVDGQEIYKVLRTRYGVTIAGGQDQVKGKIFRIAHLGYADRFDVIVAISALEMTLKTLGHPVSLGKGIAACEEILL</sequence>
<comment type="caution">
    <text evidence="5">The sequence shown here is derived from an EMBL/GenBank/DDBJ whole genome shotgun (WGS) entry which is preliminary data.</text>
</comment>
<dbReference type="PANTHER" id="PTHR21152:SF40">
    <property type="entry name" value="ALANINE--GLYOXYLATE AMINOTRANSFERASE"/>
    <property type="match status" value="1"/>
</dbReference>
<evidence type="ECO:0000259" key="4">
    <source>
        <dbReference type="Pfam" id="PF00266"/>
    </source>
</evidence>
<dbReference type="Proteomes" id="UP000033423">
    <property type="component" value="Unassembled WGS sequence"/>
</dbReference>
<dbReference type="EMBL" id="LACI01001341">
    <property type="protein sequence ID" value="KJU84670.1"/>
    <property type="molecule type" value="Genomic_DNA"/>
</dbReference>
<keyword evidence="3" id="KW-0663">Pyridoxal phosphate</keyword>
<comment type="cofactor">
    <cofactor evidence="1">
        <name>pyridoxal 5'-phosphate</name>
        <dbReference type="ChEBI" id="CHEBI:597326"/>
    </cofactor>
</comment>
<dbReference type="Gene3D" id="3.40.640.10">
    <property type="entry name" value="Type I PLP-dependent aspartate aminotransferase-like (Major domain)"/>
    <property type="match status" value="1"/>
</dbReference>
<dbReference type="Pfam" id="PF00266">
    <property type="entry name" value="Aminotran_5"/>
    <property type="match status" value="1"/>
</dbReference>
<dbReference type="FunFam" id="3.90.1150.10:FF:000031">
    <property type="entry name" value="Serine--glyoxylate aminotransferase"/>
    <property type="match status" value="1"/>
</dbReference>
<dbReference type="AlphaFoldDB" id="A0A0F3GRT0"/>
<gene>
    <name evidence="5" type="ORF">MBAV_003144</name>
</gene>
<accession>A0A0F3GRT0</accession>
<dbReference type="InterPro" id="IPR015424">
    <property type="entry name" value="PyrdxlP-dep_Trfase"/>
</dbReference>
<protein>
    <submittedName>
        <fullName evidence="5">Soluble hydrogenase 42 kDa subunit</fullName>
    </submittedName>
</protein>
<evidence type="ECO:0000256" key="1">
    <source>
        <dbReference type="ARBA" id="ARBA00001933"/>
    </source>
</evidence>
<dbReference type="GO" id="GO:0019265">
    <property type="term" value="P:glycine biosynthetic process, by transamination of glyoxylate"/>
    <property type="evidence" value="ECO:0007669"/>
    <property type="project" value="TreeGrafter"/>
</dbReference>
<dbReference type="GO" id="GO:0004760">
    <property type="term" value="F:L-serine-pyruvate transaminase activity"/>
    <property type="evidence" value="ECO:0007669"/>
    <property type="project" value="TreeGrafter"/>
</dbReference>
<dbReference type="GO" id="GO:0008453">
    <property type="term" value="F:alanine-glyoxylate transaminase activity"/>
    <property type="evidence" value="ECO:0007669"/>
    <property type="project" value="TreeGrafter"/>
</dbReference>
<dbReference type="PATRIC" id="fig|29290.4.peg.4153"/>
<evidence type="ECO:0000256" key="2">
    <source>
        <dbReference type="ARBA" id="ARBA00009236"/>
    </source>
</evidence>
<feature type="domain" description="Aminotransferase class V" evidence="4">
    <location>
        <begin position="3"/>
        <end position="142"/>
    </location>
</feature>